<dbReference type="Proteomes" id="UP000663829">
    <property type="component" value="Unassembled WGS sequence"/>
</dbReference>
<dbReference type="AlphaFoldDB" id="A0A815AT12"/>
<comment type="caution">
    <text evidence="1">The sequence shown here is derived from an EMBL/GenBank/DDBJ whole genome shotgun (WGS) entry which is preliminary data.</text>
</comment>
<accession>A0A815AT12</accession>
<proteinExistence type="predicted"/>
<dbReference type="Proteomes" id="UP000681722">
    <property type="component" value="Unassembled WGS sequence"/>
</dbReference>
<dbReference type="EMBL" id="CAJNOQ010010803">
    <property type="protein sequence ID" value="CAF1261435.1"/>
    <property type="molecule type" value="Genomic_DNA"/>
</dbReference>
<reference evidence="1" key="1">
    <citation type="submission" date="2021-02" db="EMBL/GenBank/DDBJ databases">
        <authorList>
            <person name="Nowell W R."/>
        </authorList>
    </citation>
    <scope>NUCLEOTIDE SEQUENCE</scope>
</reference>
<gene>
    <name evidence="1" type="ORF">GPM918_LOCUS26624</name>
    <name evidence="2" type="ORF">SRO942_LOCUS26815</name>
</gene>
<organism evidence="1 3">
    <name type="scientific">Didymodactylos carnosus</name>
    <dbReference type="NCBI Taxonomy" id="1234261"/>
    <lineage>
        <taxon>Eukaryota</taxon>
        <taxon>Metazoa</taxon>
        <taxon>Spiralia</taxon>
        <taxon>Gnathifera</taxon>
        <taxon>Rotifera</taxon>
        <taxon>Eurotatoria</taxon>
        <taxon>Bdelloidea</taxon>
        <taxon>Philodinida</taxon>
        <taxon>Philodinidae</taxon>
        <taxon>Didymodactylos</taxon>
    </lineage>
</organism>
<dbReference type="EMBL" id="CAJOBC010018921">
    <property type="protein sequence ID" value="CAF4039505.1"/>
    <property type="molecule type" value="Genomic_DNA"/>
</dbReference>
<evidence type="ECO:0000313" key="1">
    <source>
        <dbReference type="EMBL" id="CAF1261435.1"/>
    </source>
</evidence>
<protein>
    <submittedName>
        <fullName evidence="1">Uncharacterized protein</fullName>
    </submittedName>
</protein>
<keyword evidence="3" id="KW-1185">Reference proteome</keyword>
<sequence length="242" mass="28008">MRRANHASLSRNCVHFVHPSLIKRQCETCNQNTFKNEQDFQLHERACRKYFTDILTTRSAPSLSSEYDILDEYLLEHQIDGEDDDNDLNQYLPVDLDSKTKHCSFTLSQTVSPSPKRPHTRIDQHWRRTRTRIRPVDPVDDVLGDLVHDIPAKIDSHTGFQATSISNDYATGLSSPNVSLLLDEWIQCNNINSRKISPLRSTSNQNNLGDLLRYHSSQRCNSKKDESDNAWFEMFGEKFKKI</sequence>
<name>A0A815AT12_9BILA</name>
<evidence type="ECO:0000313" key="3">
    <source>
        <dbReference type="Proteomes" id="UP000663829"/>
    </source>
</evidence>
<evidence type="ECO:0000313" key="2">
    <source>
        <dbReference type="EMBL" id="CAF4039505.1"/>
    </source>
</evidence>